<evidence type="ECO:0000256" key="1">
    <source>
        <dbReference type="ARBA" id="ARBA00001971"/>
    </source>
</evidence>
<feature type="domain" description="Catalase core" evidence="3">
    <location>
        <begin position="2"/>
        <end position="77"/>
    </location>
</feature>
<dbReference type="InterPro" id="IPR020835">
    <property type="entry name" value="Catalase_sf"/>
</dbReference>
<name>A0AAD3T6G1_NEPGR</name>
<dbReference type="EC" id="1.11.1.6" evidence="2"/>
<evidence type="ECO:0000259" key="3">
    <source>
        <dbReference type="Pfam" id="PF00199"/>
    </source>
</evidence>
<sequence>MHDISYLTCFNFLRAPGFSEPVPDRFSTVLHERGRPEILQDPRGIAMQLSTNEGTCQLVENNFPMFFIRKSISFHMFKLLFDNVGCPQDYKYMEDNRSYWICQYITTVGLEGSVVPSDSVIIVLLEEMGTNVWCKGSFQRGIYTVEMDVMKGKLHSLLKSLGKLSNYFMLLKVFNGFSSVKPDDQHHYPELTNLAKLSFNAKAAAEKKHCLLAYKESAFSHFAPPVGRRQF</sequence>
<accession>A0AAD3T6G1</accession>
<dbReference type="GO" id="GO:0020037">
    <property type="term" value="F:heme binding"/>
    <property type="evidence" value="ECO:0007669"/>
    <property type="project" value="InterPro"/>
</dbReference>
<dbReference type="GO" id="GO:0004096">
    <property type="term" value="F:catalase activity"/>
    <property type="evidence" value="ECO:0007669"/>
    <property type="project" value="UniProtKB-EC"/>
</dbReference>
<organism evidence="4 5">
    <name type="scientific">Nepenthes gracilis</name>
    <name type="common">Slender pitcher plant</name>
    <dbReference type="NCBI Taxonomy" id="150966"/>
    <lineage>
        <taxon>Eukaryota</taxon>
        <taxon>Viridiplantae</taxon>
        <taxon>Streptophyta</taxon>
        <taxon>Embryophyta</taxon>
        <taxon>Tracheophyta</taxon>
        <taxon>Spermatophyta</taxon>
        <taxon>Magnoliopsida</taxon>
        <taxon>eudicotyledons</taxon>
        <taxon>Gunneridae</taxon>
        <taxon>Pentapetalae</taxon>
        <taxon>Caryophyllales</taxon>
        <taxon>Nepenthaceae</taxon>
        <taxon>Nepenthes</taxon>
    </lineage>
</organism>
<comment type="caution">
    <text evidence="4">The sequence shown here is derived from an EMBL/GenBank/DDBJ whole genome shotgun (WGS) entry which is preliminary data.</text>
</comment>
<dbReference type="Proteomes" id="UP001279734">
    <property type="component" value="Unassembled WGS sequence"/>
</dbReference>
<dbReference type="GO" id="GO:0042542">
    <property type="term" value="P:response to hydrogen peroxide"/>
    <property type="evidence" value="ECO:0007669"/>
    <property type="project" value="TreeGrafter"/>
</dbReference>
<dbReference type="PANTHER" id="PTHR11465:SF23">
    <property type="entry name" value="CATALASE-2"/>
    <property type="match status" value="1"/>
</dbReference>
<dbReference type="PANTHER" id="PTHR11465">
    <property type="entry name" value="CATALASE"/>
    <property type="match status" value="1"/>
</dbReference>
<dbReference type="GO" id="GO:0005886">
    <property type="term" value="C:plasma membrane"/>
    <property type="evidence" value="ECO:0007669"/>
    <property type="project" value="TreeGrafter"/>
</dbReference>
<reference evidence="4" key="1">
    <citation type="submission" date="2023-05" db="EMBL/GenBank/DDBJ databases">
        <title>Nepenthes gracilis genome sequencing.</title>
        <authorList>
            <person name="Fukushima K."/>
        </authorList>
    </citation>
    <scope>NUCLEOTIDE SEQUENCE</scope>
    <source>
        <strain evidence="4">SING2019-196</strain>
    </source>
</reference>
<dbReference type="InterPro" id="IPR011614">
    <property type="entry name" value="Catalase_core"/>
</dbReference>
<dbReference type="GO" id="GO:0005777">
    <property type="term" value="C:peroxisome"/>
    <property type="evidence" value="ECO:0007669"/>
    <property type="project" value="TreeGrafter"/>
</dbReference>
<evidence type="ECO:0000313" key="4">
    <source>
        <dbReference type="EMBL" id="GMH23471.1"/>
    </source>
</evidence>
<dbReference type="GO" id="GO:0042744">
    <property type="term" value="P:hydrogen peroxide catabolic process"/>
    <property type="evidence" value="ECO:0007669"/>
    <property type="project" value="TreeGrafter"/>
</dbReference>
<protein>
    <recommendedName>
        <fullName evidence="2">catalase</fullName>
        <ecNumber evidence="2">1.11.1.6</ecNumber>
    </recommendedName>
</protein>
<gene>
    <name evidence="4" type="ORF">Nepgr_025314</name>
</gene>
<dbReference type="InterPro" id="IPR018028">
    <property type="entry name" value="Catalase"/>
</dbReference>
<dbReference type="PROSITE" id="PS51402">
    <property type="entry name" value="CATALASE_3"/>
    <property type="match status" value="1"/>
</dbReference>
<evidence type="ECO:0000313" key="5">
    <source>
        <dbReference type="Proteomes" id="UP001279734"/>
    </source>
</evidence>
<evidence type="ECO:0000256" key="2">
    <source>
        <dbReference type="ARBA" id="ARBA00012314"/>
    </source>
</evidence>
<dbReference type="EMBL" id="BSYO01000026">
    <property type="protein sequence ID" value="GMH23471.1"/>
    <property type="molecule type" value="Genomic_DNA"/>
</dbReference>
<dbReference type="PRINTS" id="PR00067">
    <property type="entry name" value="CATALASE"/>
</dbReference>
<dbReference type="SUPFAM" id="SSF56634">
    <property type="entry name" value="Heme-dependent catalase-like"/>
    <property type="match status" value="1"/>
</dbReference>
<dbReference type="Pfam" id="PF00199">
    <property type="entry name" value="Catalase"/>
    <property type="match status" value="1"/>
</dbReference>
<dbReference type="AlphaFoldDB" id="A0AAD3T6G1"/>
<dbReference type="Gene3D" id="2.40.180.10">
    <property type="entry name" value="Catalase core domain"/>
    <property type="match status" value="1"/>
</dbReference>
<keyword evidence="5" id="KW-1185">Reference proteome</keyword>
<comment type="cofactor">
    <cofactor evidence="1">
        <name>heme</name>
        <dbReference type="ChEBI" id="CHEBI:30413"/>
    </cofactor>
</comment>
<proteinExistence type="predicted"/>